<organism evidence="1 2">
    <name type="scientific">Trachipleistophora hominis</name>
    <name type="common">Microsporidian parasite</name>
    <dbReference type="NCBI Taxonomy" id="72359"/>
    <lineage>
        <taxon>Eukaryota</taxon>
        <taxon>Fungi</taxon>
        <taxon>Fungi incertae sedis</taxon>
        <taxon>Microsporidia</taxon>
        <taxon>Pleistophoridae</taxon>
        <taxon>Trachipleistophora</taxon>
    </lineage>
</organism>
<dbReference type="InParanoid" id="L7JXK9"/>
<sequence>MMRKENEVMRRKSFTRIDERYESNKYIEYGAREWNNSRGYGHSGYGANIYAMDGTLAINSYEMRAKTQKSVYYSRKEGSYRIPRLDNCWENNRSHEKNYASFNFSSNVLNIPKNRSNLPYTLFTLTNTALQHRILAKLFISPPQTFFQFTPFVLIIATIYIRRHSYHTGMYNNFMNFFFIGCCIAKKIWNDKVCKVESWMKMDERSALECYFCKNVNYDFIVSEREFGWWTVMLCN</sequence>
<dbReference type="HOGENOM" id="CLU_1176128_0_0_1"/>
<proteinExistence type="predicted"/>
<gene>
    <name evidence="1" type="ORF">THOM_0832</name>
</gene>
<dbReference type="EMBL" id="JH993862">
    <property type="protein sequence ID" value="ELQ76183.1"/>
    <property type="molecule type" value="Genomic_DNA"/>
</dbReference>
<keyword evidence="2" id="KW-1185">Reference proteome</keyword>
<dbReference type="AlphaFoldDB" id="L7JXK9"/>
<evidence type="ECO:0000313" key="2">
    <source>
        <dbReference type="Proteomes" id="UP000011185"/>
    </source>
</evidence>
<evidence type="ECO:0000313" key="1">
    <source>
        <dbReference type="EMBL" id="ELQ76183.1"/>
    </source>
</evidence>
<dbReference type="OMA" id="CIAKKIW"/>
<dbReference type="OrthoDB" id="10341455at2759"/>
<name>L7JXK9_TRAHO</name>
<protein>
    <submittedName>
        <fullName evidence="1">Uncharacterized protein</fullName>
    </submittedName>
</protein>
<dbReference type="Gene3D" id="1.10.472.10">
    <property type="entry name" value="Cyclin-like"/>
    <property type="match status" value="1"/>
</dbReference>
<reference evidence="1 2" key="1">
    <citation type="journal article" date="2012" name="PLoS Pathog.">
        <title>The genome of the obligate intracellular parasite Trachipleistophora hominis: new insights into microsporidian genome dynamics and reductive evolution.</title>
        <authorList>
            <person name="Heinz E."/>
            <person name="Williams T.A."/>
            <person name="Nakjang S."/>
            <person name="Noel C.J."/>
            <person name="Swan D.C."/>
            <person name="Goldberg A.V."/>
            <person name="Harris S.R."/>
            <person name="Weinmaier T."/>
            <person name="Markert S."/>
            <person name="Becher D."/>
            <person name="Bernhardt J."/>
            <person name="Dagan T."/>
            <person name="Hacker C."/>
            <person name="Lucocq J.M."/>
            <person name="Schweder T."/>
            <person name="Rattei T."/>
            <person name="Hall N."/>
            <person name="Hirt R.P."/>
            <person name="Embley T.M."/>
        </authorList>
    </citation>
    <scope>NUCLEOTIDE SEQUENCE [LARGE SCALE GENOMIC DNA]</scope>
</reference>
<dbReference type="Proteomes" id="UP000011185">
    <property type="component" value="Unassembled WGS sequence"/>
</dbReference>
<accession>L7JXK9</accession>
<dbReference type="VEuPathDB" id="MicrosporidiaDB:THOM_0832"/>